<dbReference type="PANTHER" id="PTHR30231:SF42">
    <property type="entry name" value="EXONUCLEASE"/>
    <property type="match status" value="1"/>
</dbReference>
<evidence type="ECO:0000259" key="2">
    <source>
        <dbReference type="PROSITE" id="PS50172"/>
    </source>
</evidence>
<keyword evidence="3" id="KW-0808">Transferase</keyword>
<dbReference type="CDD" id="cd17748">
    <property type="entry name" value="BRCT_DNA_ligase_like"/>
    <property type="match status" value="1"/>
</dbReference>
<dbReference type="SUPFAM" id="SSF53098">
    <property type="entry name" value="Ribonuclease H-like"/>
    <property type="match status" value="1"/>
</dbReference>
<dbReference type="KEGG" id="cee:CENDO_07460"/>
<proteinExistence type="predicted"/>
<dbReference type="Pfam" id="PF00929">
    <property type="entry name" value="RNase_T"/>
    <property type="match status" value="1"/>
</dbReference>
<evidence type="ECO:0000256" key="1">
    <source>
        <dbReference type="SAM" id="MobiDB-lite"/>
    </source>
</evidence>
<dbReference type="EMBL" id="CP039247">
    <property type="protein sequence ID" value="QCB28766.1"/>
    <property type="molecule type" value="Genomic_DNA"/>
</dbReference>
<dbReference type="Proteomes" id="UP000296352">
    <property type="component" value="Chromosome"/>
</dbReference>
<dbReference type="InterPro" id="IPR036397">
    <property type="entry name" value="RNaseH_sf"/>
</dbReference>
<dbReference type="EC" id="2.7.7.7" evidence="3"/>
<organism evidence="3 4">
    <name type="scientific">Corynebacterium endometrii</name>
    <dbReference type="NCBI Taxonomy" id="2488819"/>
    <lineage>
        <taxon>Bacteria</taxon>
        <taxon>Bacillati</taxon>
        <taxon>Actinomycetota</taxon>
        <taxon>Actinomycetes</taxon>
        <taxon>Mycobacteriales</taxon>
        <taxon>Corynebacteriaceae</taxon>
        <taxon>Corynebacterium</taxon>
    </lineage>
</organism>
<name>A0A4P7QI54_9CORY</name>
<feature type="compositionally biased region" description="Basic residues" evidence="1">
    <location>
        <begin position="330"/>
        <end position="345"/>
    </location>
</feature>
<gene>
    <name evidence="3" type="primary">polC3</name>
    <name evidence="3" type="ORF">CENDO_07460</name>
</gene>
<dbReference type="CDD" id="cd06130">
    <property type="entry name" value="DNA_pol_III_epsilon_like"/>
    <property type="match status" value="1"/>
</dbReference>
<sequence>MTVQAHGATIDITADSVVISRSLLSVCLGGRPQDVVPLSSITGVSATQPGSATPGSLLLEGAGVTVAFAPNQDAEACAALIRSAQRGEAPSAGPLSAGKVAGLDFTAVDVETANGNWGSICQIGAVRFRDGEETDAATWLCKPPAGIDNFDDLNIGIHGIKPEDVADAPDFATVAAEFKQFLGEDTFVAHNAQFDSTALHLAHLAAGIPSPALSFTCSLALARHASKLGVINVANHKLPTVAAAVGLDKFKHHDACEDARAAGHIISGLARGLDFEGTITGLFESQGFTVGSINGDAVMPVLRAATAPNTAADLGAGTDFRDHSSTASGRSRKPAAGKTAAKKSGAKNSSRPAPWQSVATPDTIPDPNPDADPSNPFFGQNVTLTGDFDPFDKGLLWSAIAERGGQIGKNVTKKTTILVLGTWATKTSKEKRAEELISKGQSIELMPSEKLFELLGLELEPPF</sequence>
<dbReference type="InterPro" id="IPR013520">
    <property type="entry name" value="Ribonucl_H"/>
</dbReference>
<dbReference type="RefSeq" id="WP_136141461.1">
    <property type="nucleotide sequence ID" value="NZ_CP039247.1"/>
</dbReference>
<keyword evidence="3" id="KW-0548">Nucleotidyltransferase</keyword>
<accession>A0A4P7QI54</accession>
<dbReference type="PANTHER" id="PTHR30231">
    <property type="entry name" value="DNA POLYMERASE III SUBUNIT EPSILON"/>
    <property type="match status" value="1"/>
</dbReference>
<evidence type="ECO:0000313" key="3">
    <source>
        <dbReference type="EMBL" id="QCB28766.1"/>
    </source>
</evidence>
<dbReference type="SUPFAM" id="SSF52113">
    <property type="entry name" value="BRCT domain"/>
    <property type="match status" value="1"/>
</dbReference>
<evidence type="ECO:0000313" key="4">
    <source>
        <dbReference type="Proteomes" id="UP000296352"/>
    </source>
</evidence>
<dbReference type="PROSITE" id="PS50172">
    <property type="entry name" value="BRCT"/>
    <property type="match status" value="1"/>
</dbReference>
<reference evidence="3 4" key="1">
    <citation type="submission" date="2019-04" db="EMBL/GenBank/DDBJ databases">
        <title>Corynebacterium endometrii sp. nov., isolated from the uterus of a cow with endometritis.</title>
        <authorList>
            <person name="Ballas P."/>
            <person name="Ruckert C."/>
            <person name="Wagener K."/>
            <person name="Drillich M."/>
            <person name="Kaempfer P."/>
            <person name="Busse H.-J."/>
            <person name="Ehling-Schulz M."/>
        </authorList>
    </citation>
    <scope>NUCLEOTIDE SEQUENCE [LARGE SCALE GENOMIC DNA]</scope>
    <source>
        <strain evidence="3 4">LMM-1653</strain>
    </source>
</reference>
<dbReference type="SMART" id="SM00479">
    <property type="entry name" value="EXOIII"/>
    <property type="match status" value="1"/>
</dbReference>
<dbReference type="InterPro" id="IPR001357">
    <property type="entry name" value="BRCT_dom"/>
</dbReference>
<dbReference type="Gene3D" id="3.40.50.10190">
    <property type="entry name" value="BRCT domain"/>
    <property type="match status" value="1"/>
</dbReference>
<dbReference type="GO" id="GO:0003676">
    <property type="term" value="F:nucleic acid binding"/>
    <property type="evidence" value="ECO:0007669"/>
    <property type="project" value="InterPro"/>
</dbReference>
<dbReference type="AlphaFoldDB" id="A0A4P7QI54"/>
<dbReference type="GO" id="GO:0003887">
    <property type="term" value="F:DNA-directed DNA polymerase activity"/>
    <property type="evidence" value="ECO:0007669"/>
    <property type="project" value="UniProtKB-EC"/>
</dbReference>
<dbReference type="Gene3D" id="3.30.420.10">
    <property type="entry name" value="Ribonuclease H-like superfamily/Ribonuclease H"/>
    <property type="match status" value="1"/>
</dbReference>
<keyword evidence="4" id="KW-1185">Reference proteome</keyword>
<dbReference type="InterPro" id="IPR012337">
    <property type="entry name" value="RNaseH-like_sf"/>
</dbReference>
<feature type="domain" description="BRCT" evidence="2">
    <location>
        <begin position="372"/>
        <end position="455"/>
    </location>
</feature>
<feature type="region of interest" description="Disordered" evidence="1">
    <location>
        <begin position="312"/>
        <end position="378"/>
    </location>
</feature>
<protein>
    <submittedName>
        <fullName evidence="3">DNA polymerase III PolC-type</fullName>
        <ecNumber evidence="3">2.7.7.7</ecNumber>
    </submittedName>
</protein>
<dbReference type="GO" id="GO:0005829">
    <property type="term" value="C:cytosol"/>
    <property type="evidence" value="ECO:0007669"/>
    <property type="project" value="TreeGrafter"/>
</dbReference>
<dbReference type="GO" id="GO:0008408">
    <property type="term" value="F:3'-5' exonuclease activity"/>
    <property type="evidence" value="ECO:0007669"/>
    <property type="project" value="TreeGrafter"/>
</dbReference>
<dbReference type="OrthoDB" id="9803913at2"/>
<dbReference type="InterPro" id="IPR036420">
    <property type="entry name" value="BRCT_dom_sf"/>
</dbReference>